<dbReference type="EMBL" id="JARJCW010000137">
    <property type="protein sequence ID" value="KAJ7191135.1"/>
    <property type="molecule type" value="Genomic_DNA"/>
</dbReference>
<feature type="region of interest" description="Disordered" evidence="1">
    <location>
        <begin position="118"/>
        <end position="346"/>
    </location>
</feature>
<dbReference type="AlphaFoldDB" id="A0AAD6XYR9"/>
<feature type="compositionally biased region" description="Basic and acidic residues" evidence="1">
    <location>
        <begin position="1"/>
        <end position="17"/>
    </location>
</feature>
<comment type="caution">
    <text evidence="2">The sequence shown here is derived from an EMBL/GenBank/DDBJ whole genome shotgun (WGS) entry which is preliminary data.</text>
</comment>
<keyword evidence="3" id="KW-1185">Reference proteome</keyword>
<feature type="compositionally biased region" description="Low complexity" evidence="1">
    <location>
        <begin position="266"/>
        <end position="302"/>
    </location>
</feature>
<reference evidence="2" key="1">
    <citation type="submission" date="2023-03" db="EMBL/GenBank/DDBJ databases">
        <title>Massive genome expansion in bonnet fungi (Mycena s.s.) driven by repeated elements and novel gene families across ecological guilds.</title>
        <authorList>
            <consortium name="Lawrence Berkeley National Laboratory"/>
            <person name="Harder C.B."/>
            <person name="Miyauchi S."/>
            <person name="Viragh M."/>
            <person name="Kuo A."/>
            <person name="Thoen E."/>
            <person name="Andreopoulos B."/>
            <person name="Lu D."/>
            <person name="Skrede I."/>
            <person name="Drula E."/>
            <person name="Henrissat B."/>
            <person name="Morin E."/>
            <person name="Kohler A."/>
            <person name="Barry K."/>
            <person name="LaButti K."/>
            <person name="Morin E."/>
            <person name="Salamov A."/>
            <person name="Lipzen A."/>
            <person name="Mereny Z."/>
            <person name="Hegedus B."/>
            <person name="Baldrian P."/>
            <person name="Stursova M."/>
            <person name="Weitz H."/>
            <person name="Taylor A."/>
            <person name="Grigoriev I.V."/>
            <person name="Nagy L.G."/>
            <person name="Martin F."/>
            <person name="Kauserud H."/>
        </authorList>
    </citation>
    <scope>NUCLEOTIDE SEQUENCE</scope>
    <source>
        <strain evidence="2">9144</strain>
    </source>
</reference>
<accession>A0AAD6XYR9</accession>
<feature type="region of interest" description="Disordered" evidence="1">
    <location>
        <begin position="1"/>
        <end position="28"/>
    </location>
</feature>
<name>A0AAD6XYR9_9AGAR</name>
<gene>
    <name evidence="2" type="ORF">GGX14DRAFT_579234</name>
</gene>
<feature type="compositionally biased region" description="Basic and acidic residues" evidence="1">
    <location>
        <begin position="142"/>
        <end position="152"/>
    </location>
</feature>
<feature type="compositionally biased region" description="Polar residues" evidence="1">
    <location>
        <begin position="213"/>
        <end position="223"/>
    </location>
</feature>
<proteinExistence type="predicted"/>
<evidence type="ECO:0000256" key="1">
    <source>
        <dbReference type="SAM" id="MobiDB-lite"/>
    </source>
</evidence>
<dbReference type="Proteomes" id="UP001219525">
    <property type="component" value="Unassembled WGS sequence"/>
</dbReference>
<feature type="compositionally biased region" description="Basic and acidic residues" evidence="1">
    <location>
        <begin position="226"/>
        <end position="245"/>
    </location>
</feature>
<evidence type="ECO:0000313" key="2">
    <source>
        <dbReference type="EMBL" id="KAJ7191135.1"/>
    </source>
</evidence>
<feature type="compositionally biased region" description="Basic and acidic residues" evidence="1">
    <location>
        <begin position="122"/>
        <end position="132"/>
    </location>
</feature>
<sequence length="392" mass="42924">MSEATKEPHAPDAAEKPKHQRNPSSDSETCFRHHVCTRKEVDRTVFTNTFVACQAPFYPNRGNYKTYREHNGNSRKSWFLVLRAGLFTKRTDAQYQADISGSPVLTFRMREEAEAHWAANCREPHPHRRDDGGDQGSEEVEEGKVPLFRENDEVSPLSRARELPTHSVSPRMPASPGRVSPPGGDQGSEEDSRPFPPPPFSTPARSGPRSRTRACSTPANAVRNSVKREPPVKDGVEEGKVPLFREDDEVSPLSRARELPTHSRSPRMSASPSRASPPSTGMSAGSVSSVSSLSASVGSSASRTEPPLRSPRRPPSPRPAATCLHAGGSPSMRARAQSRHHTGLPVLFNNSTRTLYKDAATAVREMGKEDSIQVLELEDLEEFLSSPPRAAA</sequence>
<organism evidence="2 3">
    <name type="scientific">Mycena pura</name>
    <dbReference type="NCBI Taxonomy" id="153505"/>
    <lineage>
        <taxon>Eukaryota</taxon>
        <taxon>Fungi</taxon>
        <taxon>Dikarya</taxon>
        <taxon>Basidiomycota</taxon>
        <taxon>Agaricomycotina</taxon>
        <taxon>Agaricomycetes</taxon>
        <taxon>Agaricomycetidae</taxon>
        <taxon>Agaricales</taxon>
        <taxon>Marasmiineae</taxon>
        <taxon>Mycenaceae</taxon>
        <taxon>Mycena</taxon>
    </lineage>
</organism>
<protein>
    <submittedName>
        <fullName evidence="2">Uncharacterized protein</fullName>
    </submittedName>
</protein>
<evidence type="ECO:0000313" key="3">
    <source>
        <dbReference type="Proteomes" id="UP001219525"/>
    </source>
</evidence>